<name>A0A0W0TQ00_LEGER</name>
<dbReference type="PATRIC" id="fig|448.7.peg.1606"/>
<evidence type="ECO:0000313" key="2">
    <source>
        <dbReference type="EMBL" id="KTC97699.1"/>
    </source>
</evidence>
<accession>A0A0W0TQ00</accession>
<evidence type="ECO:0000313" key="3">
    <source>
        <dbReference type="Proteomes" id="UP000054773"/>
    </source>
</evidence>
<feature type="compositionally biased region" description="Basic and acidic residues" evidence="1">
    <location>
        <begin position="50"/>
        <end position="68"/>
    </location>
</feature>
<gene>
    <name evidence="2" type="ORF">Lery_1538</name>
</gene>
<evidence type="ECO:0000256" key="1">
    <source>
        <dbReference type="SAM" id="MobiDB-lite"/>
    </source>
</evidence>
<proteinExistence type="predicted"/>
<sequence>MSPTPSLRGGETALNNDAFQKACIDDMVNGHTKARLIDNHYLNQMCNPQLKDHPEQTRKVQKEIKQSH</sequence>
<dbReference type="Proteomes" id="UP000054773">
    <property type="component" value="Unassembled WGS sequence"/>
</dbReference>
<organism evidence="2 3">
    <name type="scientific">Legionella erythra</name>
    <dbReference type="NCBI Taxonomy" id="448"/>
    <lineage>
        <taxon>Bacteria</taxon>
        <taxon>Pseudomonadati</taxon>
        <taxon>Pseudomonadota</taxon>
        <taxon>Gammaproteobacteria</taxon>
        <taxon>Legionellales</taxon>
        <taxon>Legionellaceae</taxon>
        <taxon>Legionella</taxon>
    </lineage>
</organism>
<reference evidence="2 3" key="1">
    <citation type="submission" date="2015-11" db="EMBL/GenBank/DDBJ databases">
        <title>Genomic analysis of 38 Legionella species identifies large and diverse effector repertoires.</title>
        <authorList>
            <person name="Burstein D."/>
            <person name="Amaro F."/>
            <person name="Zusman T."/>
            <person name="Lifshitz Z."/>
            <person name="Cohen O."/>
            <person name="Gilbert J.A."/>
            <person name="Pupko T."/>
            <person name="Shuman H.A."/>
            <person name="Segal G."/>
        </authorList>
    </citation>
    <scope>NUCLEOTIDE SEQUENCE [LARGE SCALE GENOMIC DNA]</scope>
    <source>
        <strain evidence="2 3">SE-32A-C8</strain>
    </source>
</reference>
<dbReference type="EMBL" id="LNYA01000024">
    <property type="protein sequence ID" value="KTC97699.1"/>
    <property type="molecule type" value="Genomic_DNA"/>
</dbReference>
<keyword evidence="3" id="KW-1185">Reference proteome</keyword>
<protein>
    <submittedName>
        <fullName evidence="2">Uncharacterized protein</fullName>
    </submittedName>
</protein>
<dbReference type="AlphaFoldDB" id="A0A0W0TQ00"/>
<comment type="caution">
    <text evidence="2">The sequence shown here is derived from an EMBL/GenBank/DDBJ whole genome shotgun (WGS) entry which is preliminary data.</text>
</comment>
<feature type="region of interest" description="Disordered" evidence="1">
    <location>
        <begin position="48"/>
        <end position="68"/>
    </location>
</feature>